<dbReference type="Pfam" id="PF02378">
    <property type="entry name" value="PTS_EIIC"/>
    <property type="match status" value="1"/>
</dbReference>
<dbReference type="GO" id="GO:0009401">
    <property type="term" value="P:phosphoenolpyruvate-dependent sugar phosphotransferase system"/>
    <property type="evidence" value="ECO:0007669"/>
    <property type="project" value="InterPro"/>
</dbReference>
<feature type="transmembrane region" description="Helical" evidence="9">
    <location>
        <begin position="226"/>
        <end position="245"/>
    </location>
</feature>
<accession>F1T5I4</accession>
<protein>
    <recommendedName>
        <fullName evidence="8">Permease IIC component</fullName>
    </recommendedName>
</protein>
<keyword evidence="4 8" id="KW-0762">Sugar transport</keyword>
<feature type="transmembrane region" description="Helical" evidence="9">
    <location>
        <begin position="257"/>
        <end position="276"/>
    </location>
</feature>
<keyword evidence="7 8" id="KW-0472">Membrane</keyword>
<reference evidence="11 12" key="1">
    <citation type="submission" date="2011-02" db="EMBL/GenBank/DDBJ databases">
        <authorList>
            <person name="Muzny D."/>
            <person name="Qin X."/>
            <person name="Buhay C."/>
            <person name="Dugan-Rocha S."/>
            <person name="Ding Y."/>
            <person name="Chen G."/>
            <person name="Hawes A."/>
            <person name="Holder M."/>
            <person name="Jhangiani S."/>
            <person name="Johnson A."/>
            <person name="Khan Z."/>
            <person name="Li Z."/>
            <person name="Liu W."/>
            <person name="Liu X."/>
            <person name="Perez L."/>
            <person name="Shen H."/>
            <person name="Wang Q."/>
            <person name="Watt J."/>
            <person name="Xi L."/>
            <person name="Xin Y."/>
            <person name="Zhou J."/>
            <person name="Deng J."/>
            <person name="Jiang H."/>
            <person name="Liu Y."/>
            <person name="Qu J."/>
            <person name="Song X.-Z."/>
            <person name="Zhang L."/>
            <person name="Villasana D."/>
            <person name="Johnson A."/>
            <person name="Liu J."/>
            <person name="Liyanage D."/>
            <person name="Lorensuhewa L."/>
            <person name="Robinson T."/>
            <person name="Song A."/>
            <person name="Song B.-B."/>
            <person name="Dinh H."/>
            <person name="Thornton R."/>
            <person name="Coyle M."/>
            <person name="Francisco L."/>
            <person name="Jackson L."/>
            <person name="Javaid M."/>
            <person name="Korchina V."/>
            <person name="Kovar C."/>
            <person name="Mata R."/>
            <person name="Mathew T."/>
            <person name="Ngo R."/>
            <person name="Nguyen L."/>
            <person name="Nguyen N."/>
            <person name="Okwuonu G."/>
            <person name="Ongeri F."/>
            <person name="Pham C."/>
            <person name="Simmons D."/>
            <person name="Wilczek-Boney K."/>
            <person name="Hale W."/>
            <person name="Jakkamsetti A."/>
            <person name="Pham P."/>
            <person name="Ruth R."/>
            <person name="San Lucas F."/>
            <person name="Warren J."/>
            <person name="Zhang J."/>
            <person name="Zhao Z."/>
            <person name="Zhou C."/>
            <person name="Zhu D."/>
            <person name="Lee S."/>
            <person name="Bess C."/>
            <person name="Blankenburg K."/>
            <person name="Forbes L."/>
            <person name="Fu Q."/>
            <person name="Gubbala S."/>
            <person name="Hirani K."/>
            <person name="Jayaseelan J.C."/>
            <person name="Lara F."/>
            <person name="Munidasa M."/>
            <person name="Palculict T."/>
            <person name="Patil S."/>
            <person name="Pu L.-L."/>
            <person name="Saada N."/>
            <person name="Tang L."/>
            <person name="Weissenberger G."/>
            <person name="Zhu Y."/>
            <person name="Hemphill L."/>
            <person name="Shang Y."/>
            <person name="Youmans B."/>
            <person name="Ayvaz T."/>
            <person name="Ross M."/>
            <person name="Santibanez J."/>
            <person name="Aqrawi P."/>
            <person name="Gross S."/>
            <person name="Joshi V."/>
            <person name="Fowler G."/>
            <person name="Nazareth L."/>
            <person name="Reid J."/>
            <person name="Worley K."/>
            <person name="Petrosino J."/>
            <person name="Highlander S."/>
            <person name="Gibbs R."/>
        </authorList>
    </citation>
    <scope>NUCLEOTIDE SEQUENCE [LARGE SCALE GENOMIC DNA]</scope>
    <source>
        <strain evidence="11 12">DSM 15829</strain>
    </source>
</reference>
<evidence type="ECO:0000313" key="12">
    <source>
        <dbReference type="Proteomes" id="UP000005947"/>
    </source>
</evidence>
<comment type="subcellular location">
    <subcellularLocation>
        <location evidence="1">Cell membrane</location>
        <topology evidence="1">Multi-pass membrane protein</topology>
    </subcellularLocation>
</comment>
<evidence type="ECO:0000256" key="4">
    <source>
        <dbReference type="ARBA" id="ARBA00022597"/>
    </source>
</evidence>
<evidence type="ECO:0000256" key="7">
    <source>
        <dbReference type="ARBA" id="ARBA00023136"/>
    </source>
</evidence>
<comment type="function">
    <text evidence="8">The phosphoenolpyruvate-dependent sugar phosphotransferase system (PTS), a major carbohydrate active -transport system, catalyzes the phosphorylation of incoming sugar substrates concomitant with their translocation across the cell membrane.</text>
</comment>
<keyword evidence="5 9" id="KW-0812">Transmembrane</keyword>
<dbReference type="GO" id="GO:0008982">
    <property type="term" value="F:protein-N(PI)-phosphohistidine-sugar phosphotransferase activity"/>
    <property type="evidence" value="ECO:0007669"/>
    <property type="project" value="UniProtKB-UniRule"/>
</dbReference>
<evidence type="ECO:0000313" key="11">
    <source>
        <dbReference type="EMBL" id="EGF23129.1"/>
    </source>
</evidence>
<feature type="transmembrane region" description="Helical" evidence="9">
    <location>
        <begin position="288"/>
        <end position="310"/>
    </location>
</feature>
<keyword evidence="6 9" id="KW-1133">Transmembrane helix</keyword>
<dbReference type="AlphaFoldDB" id="F1T5I4"/>
<evidence type="ECO:0000256" key="6">
    <source>
        <dbReference type="ARBA" id="ARBA00022989"/>
    </source>
</evidence>
<dbReference type="NCBIfam" id="TIGR00410">
    <property type="entry name" value="lacE"/>
    <property type="match status" value="1"/>
</dbReference>
<evidence type="ECO:0000256" key="1">
    <source>
        <dbReference type="ARBA" id="ARBA00004651"/>
    </source>
</evidence>
<name>F1T5I4_9ACTN</name>
<feature type="transmembrane region" description="Helical" evidence="9">
    <location>
        <begin position="144"/>
        <end position="164"/>
    </location>
</feature>
<evidence type="ECO:0000256" key="9">
    <source>
        <dbReference type="SAM" id="Phobius"/>
    </source>
</evidence>
<evidence type="ECO:0000259" key="10">
    <source>
        <dbReference type="PROSITE" id="PS51105"/>
    </source>
</evidence>
<feature type="transmembrane region" description="Helical" evidence="9">
    <location>
        <begin position="185"/>
        <end position="206"/>
    </location>
</feature>
<dbReference type="PIRSF" id="PIRSF006351">
    <property type="entry name" value="PTS_EIIC-Cellobiose"/>
    <property type="match status" value="1"/>
</dbReference>
<keyword evidence="2 8" id="KW-0813">Transport</keyword>
<dbReference type="Proteomes" id="UP000005947">
    <property type="component" value="Unassembled WGS sequence"/>
</dbReference>
<feature type="transmembrane region" description="Helical" evidence="9">
    <location>
        <begin position="34"/>
        <end position="53"/>
    </location>
</feature>
<dbReference type="InterPro" id="IPR051088">
    <property type="entry name" value="PTS_Sugar-EIIC/EIIB"/>
</dbReference>
<evidence type="ECO:0000256" key="5">
    <source>
        <dbReference type="ARBA" id="ARBA00022692"/>
    </source>
</evidence>
<feature type="transmembrane region" description="Helical" evidence="9">
    <location>
        <begin position="396"/>
        <end position="416"/>
    </location>
</feature>
<sequence>MNALEKFQKWLEEHLAPLMGALGSNRYLLAVRDGVVGALPLIIVGSFFLIAAFPPLPADWPLCQLIKANVGKILLPYRMTMFIMTLYAVFGMGYSLSRSYKLDGLSGAILSVMAFLLTINPVVIKPELKAGVAGFVLPMGSLGSAGLFVGIIATFIAVNIFRLTQNSKFKITMPDEVPPSVARSFEALTPTLIVILLMGTITYFFEFNWGGVVSTLVKPLIYATDSLPGVLLISFLYCFFWFFGIHGASIVGSLARPLWLTLLEANATAAAAGVAVTELPAISAEPFYQWFVFIGGAGSTVGLAILLVSVCKSKYAKDLGKIGFLPAIFNINEPLIFGAPIVLNLTLAIPFILVPMISGVIAWFATSLGLVGRVVVSAPWTLPGPIGAFLATGGDIRAAILNVVLIILSCVIYYPFVRIWDQQYLKQEKDSK</sequence>
<organism evidence="11 12">
    <name type="scientific">Fannyhessea vaginae DSM 15829</name>
    <dbReference type="NCBI Taxonomy" id="525256"/>
    <lineage>
        <taxon>Bacteria</taxon>
        <taxon>Bacillati</taxon>
        <taxon>Actinomycetota</taxon>
        <taxon>Coriobacteriia</taxon>
        <taxon>Coriobacteriales</taxon>
        <taxon>Atopobiaceae</taxon>
        <taxon>Fannyhessea</taxon>
    </lineage>
</organism>
<evidence type="ECO:0000256" key="2">
    <source>
        <dbReference type="ARBA" id="ARBA00022448"/>
    </source>
</evidence>
<feature type="transmembrane region" description="Helical" evidence="9">
    <location>
        <begin position="105"/>
        <end position="124"/>
    </location>
</feature>
<keyword evidence="12" id="KW-1185">Reference proteome</keyword>
<keyword evidence="3 8" id="KW-1003">Cell membrane</keyword>
<feature type="domain" description="PTS EIIC type-3" evidence="10">
    <location>
        <begin position="11"/>
        <end position="416"/>
    </location>
</feature>
<proteinExistence type="predicted"/>
<comment type="caution">
    <text evidence="11">The sequence shown here is derived from an EMBL/GenBank/DDBJ whole genome shotgun (WGS) entry which is preliminary data.</text>
</comment>
<dbReference type="eggNOG" id="COG1455">
    <property type="taxonomic scope" value="Bacteria"/>
</dbReference>
<dbReference type="PANTHER" id="PTHR33989">
    <property type="match status" value="1"/>
</dbReference>
<dbReference type="OrthoDB" id="3169536at2"/>
<evidence type="ECO:0000256" key="3">
    <source>
        <dbReference type="ARBA" id="ARBA00022475"/>
    </source>
</evidence>
<dbReference type="PROSITE" id="PS51105">
    <property type="entry name" value="PTS_EIIC_TYPE_3"/>
    <property type="match status" value="1"/>
</dbReference>
<gene>
    <name evidence="11" type="ORF">HMPREF0091_10076</name>
</gene>
<feature type="transmembrane region" description="Helical" evidence="9">
    <location>
        <begin position="349"/>
        <end position="376"/>
    </location>
</feature>
<dbReference type="InterPro" id="IPR004796">
    <property type="entry name" value="PTS_IIC_cello"/>
</dbReference>
<dbReference type="GO" id="GO:1901264">
    <property type="term" value="P:carbohydrate derivative transport"/>
    <property type="evidence" value="ECO:0007669"/>
    <property type="project" value="TreeGrafter"/>
</dbReference>
<feature type="transmembrane region" description="Helical" evidence="9">
    <location>
        <begin position="73"/>
        <end position="93"/>
    </location>
</feature>
<dbReference type="EMBL" id="ACGK02000001">
    <property type="protein sequence ID" value="EGF23129.1"/>
    <property type="molecule type" value="Genomic_DNA"/>
</dbReference>
<evidence type="ECO:0000256" key="8">
    <source>
        <dbReference type="PIRNR" id="PIRNR006351"/>
    </source>
</evidence>
<dbReference type="InterPro" id="IPR004501">
    <property type="entry name" value="PTS_EIIC_3"/>
</dbReference>
<dbReference type="GO" id="GO:0005886">
    <property type="term" value="C:plasma membrane"/>
    <property type="evidence" value="ECO:0007669"/>
    <property type="project" value="UniProtKB-SubCell"/>
</dbReference>
<dbReference type="PANTHER" id="PTHR33989:SF11">
    <property type="entry name" value="LICHENAN PERMEASE IIC COMPONENT"/>
    <property type="match status" value="1"/>
</dbReference>
<dbReference type="InterPro" id="IPR003352">
    <property type="entry name" value="PTS_EIIC"/>
</dbReference>